<proteinExistence type="inferred from homology"/>
<dbReference type="GO" id="GO:0006633">
    <property type="term" value="P:fatty acid biosynthetic process"/>
    <property type="evidence" value="ECO:0007669"/>
    <property type="project" value="TreeGrafter"/>
</dbReference>
<dbReference type="GO" id="GO:0004314">
    <property type="term" value="F:[acyl-carrier-protein] S-malonyltransferase activity"/>
    <property type="evidence" value="ECO:0007669"/>
    <property type="project" value="UniProtKB-EC"/>
</dbReference>
<dbReference type="Gene3D" id="3.30.70.250">
    <property type="entry name" value="Malonyl-CoA ACP transacylase, ACP-binding"/>
    <property type="match status" value="1"/>
</dbReference>
<organism evidence="7">
    <name type="scientific">marine metagenome</name>
    <dbReference type="NCBI Taxonomy" id="408172"/>
    <lineage>
        <taxon>unclassified sequences</taxon>
        <taxon>metagenomes</taxon>
        <taxon>ecological metagenomes</taxon>
    </lineage>
</organism>
<evidence type="ECO:0000256" key="3">
    <source>
        <dbReference type="ARBA" id="ARBA00022679"/>
    </source>
</evidence>
<dbReference type="SUPFAM" id="SSF52151">
    <property type="entry name" value="FabD/lysophospholipase-like"/>
    <property type="match status" value="1"/>
</dbReference>
<evidence type="ECO:0000256" key="1">
    <source>
        <dbReference type="ARBA" id="ARBA00008217"/>
    </source>
</evidence>
<accession>A0A381ZB05</accession>
<dbReference type="EMBL" id="UINC01020635">
    <property type="protein sequence ID" value="SVA86456.1"/>
    <property type="molecule type" value="Genomic_DNA"/>
</dbReference>
<reference evidence="7" key="1">
    <citation type="submission" date="2018-05" db="EMBL/GenBank/DDBJ databases">
        <authorList>
            <person name="Lanie J.A."/>
            <person name="Ng W.-L."/>
            <person name="Kazmierczak K.M."/>
            <person name="Andrzejewski T.M."/>
            <person name="Davidsen T.M."/>
            <person name="Wayne K.J."/>
            <person name="Tettelin H."/>
            <person name="Glass J.I."/>
            <person name="Rusch D."/>
            <person name="Podicherti R."/>
            <person name="Tsui H.-C.T."/>
            <person name="Winkler M.E."/>
        </authorList>
    </citation>
    <scope>NUCLEOTIDE SEQUENCE</scope>
</reference>
<evidence type="ECO:0000313" key="7">
    <source>
        <dbReference type="EMBL" id="SVA86456.1"/>
    </source>
</evidence>
<dbReference type="NCBIfam" id="TIGR00128">
    <property type="entry name" value="fabD"/>
    <property type="match status" value="1"/>
</dbReference>
<name>A0A381ZB05_9ZZZZ</name>
<comment type="similarity">
    <text evidence="1">Belongs to the FabD family.</text>
</comment>
<evidence type="ECO:0000259" key="6">
    <source>
        <dbReference type="SMART" id="SM00827"/>
    </source>
</evidence>
<dbReference type="InterPro" id="IPR016036">
    <property type="entry name" value="Malonyl_transacylase_ACP-bd"/>
</dbReference>
<dbReference type="PANTHER" id="PTHR42681">
    <property type="entry name" value="MALONYL-COA-ACYL CARRIER PROTEIN TRANSACYLASE, MITOCHONDRIAL"/>
    <property type="match status" value="1"/>
</dbReference>
<dbReference type="PIRSF" id="PIRSF000446">
    <property type="entry name" value="Mct"/>
    <property type="match status" value="1"/>
</dbReference>
<dbReference type="InterPro" id="IPR001227">
    <property type="entry name" value="Ac_transferase_dom_sf"/>
</dbReference>
<dbReference type="GO" id="GO:0005739">
    <property type="term" value="C:mitochondrion"/>
    <property type="evidence" value="ECO:0007669"/>
    <property type="project" value="TreeGrafter"/>
</dbReference>
<dbReference type="InterPro" id="IPR004410">
    <property type="entry name" value="Malonyl_CoA-ACP_transAc_FabD"/>
</dbReference>
<dbReference type="SUPFAM" id="SSF55048">
    <property type="entry name" value="Probable ACP-binding domain of malonyl-CoA ACP transacylase"/>
    <property type="match status" value="1"/>
</dbReference>
<dbReference type="InterPro" id="IPR014043">
    <property type="entry name" value="Acyl_transferase_dom"/>
</dbReference>
<dbReference type="Gene3D" id="3.40.366.10">
    <property type="entry name" value="Malonyl-Coenzyme A Acyl Carrier Protein, domain 2"/>
    <property type="match status" value="1"/>
</dbReference>
<dbReference type="Pfam" id="PF00698">
    <property type="entry name" value="Acyl_transf_1"/>
    <property type="match status" value="1"/>
</dbReference>
<sequence length="307" mass="34650">MFSVLFPGQGSQSVGMGKKLYEKFDYVKSLFEQADDILQKSISKIILEGPKELINQTENTQPAIFLVSYSIYEVIKKETFFNLNNAKFFAGHSLGEYSALACSGSLSFDQTIKLLQSRGRFMQSAVPKGQGGMLAVLGSEIEKINEIINNNEDKFKCYVANDNSIGQVVVSGNINDLNKFSEELKKNKIKNIKLPVSAPFHCELMRSATEKMREEITKTEFKKPEINIISNVTAQQTNDPKDIKKLLIDQIERPVRWREIVINMIDSKVEKFIEIGPGKVLSGLVKRINSNVKLIQVNDFEDLNNLN</sequence>
<gene>
    <name evidence="7" type="ORF">METZ01_LOCUS139310</name>
</gene>
<dbReference type="InterPro" id="IPR024925">
    <property type="entry name" value="Malonyl_CoA-ACP_transAc"/>
</dbReference>
<dbReference type="EC" id="2.3.1.39" evidence="2"/>
<dbReference type="AlphaFoldDB" id="A0A381ZB05"/>
<dbReference type="PANTHER" id="PTHR42681:SF1">
    <property type="entry name" value="MALONYL-COA-ACYL CARRIER PROTEIN TRANSACYLASE, MITOCHONDRIAL"/>
    <property type="match status" value="1"/>
</dbReference>
<feature type="domain" description="Malonyl-CoA:ACP transacylase (MAT)" evidence="6">
    <location>
        <begin position="5"/>
        <end position="297"/>
    </location>
</feature>
<dbReference type="SMART" id="SM00827">
    <property type="entry name" value="PKS_AT"/>
    <property type="match status" value="1"/>
</dbReference>
<dbReference type="InterPro" id="IPR050858">
    <property type="entry name" value="Mal-CoA-ACP_Trans/PKS_FabD"/>
</dbReference>
<dbReference type="InterPro" id="IPR016035">
    <property type="entry name" value="Acyl_Trfase/lysoPLipase"/>
</dbReference>
<protein>
    <recommendedName>
        <fullName evidence="2">[acyl-carrier-protein] S-malonyltransferase</fullName>
        <ecNumber evidence="2">2.3.1.39</ecNumber>
    </recommendedName>
</protein>
<comment type="catalytic activity">
    <reaction evidence="5">
        <text>holo-[ACP] + malonyl-CoA = malonyl-[ACP] + CoA</text>
        <dbReference type="Rhea" id="RHEA:41792"/>
        <dbReference type="Rhea" id="RHEA-COMP:9623"/>
        <dbReference type="Rhea" id="RHEA-COMP:9685"/>
        <dbReference type="ChEBI" id="CHEBI:57287"/>
        <dbReference type="ChEBI" id="CHEBI:57384"/>
        <dbReference type="ChEBI" id="CHEBI:64479"/>
        <dbReference type="ChEBI" id="CHEBI:78449"/>
        <dbReference type="EC" id="2.3.1.39"/>
    </reaction>
</comment>
<evidence type="ECO:0000256" key="2">
    <source>
        <dbReference type="ARBA" id="ARBA00013258"/>
    </source>
</evidence>
<evidence type="ECO:0000256" key="4">
    <source>
        <dbReference type="ARBA" id="ARBA00023315"/>
    </source>
</evidence>
<evidence type="ECO:0000256" key="5">
    <source>
        <dbReference type="ARBA" id="ARBA00048462"/>
    </source>
</evidence>
<keyword evidence="3" id="KW-0808">Transferase</keyword>
<keyword evidence="4" id="KW-0012">Acyltransferase</keyword>